<gene>
    <name evidence="2" type="ORF">CPB84DRAFT_720015</name>
</gene>
<proteinExistence type="predicted"/>
<evidence type="ECO:0000313" key="2">
    <source>
        <dbReference type="EMBL" id="KAF8903663.1"/>
    </source>
</evidence>
<reference evidence="2" key="1">
    <citation type="submission" date="2020-11" db="EMBL/GenBank/DDBJ databases">
        <authorList>
            <consortium name="DOE Joint Genome Institute"/>
            <person name="Ahrendt S."/>
            <person name="Riley R."/>
            <person name="Andreopoulos W."/>
            <person name="LaButti K."/>
            <person name="Pangilinan J."/>
            <person name="Ruiz-duenas F.J."/>
            <person name="Barrasa J.M."/>
            <person name="Sanchez-Garcia M."/>
            <person name="Camarero S."/>
            <person name="Miyauchi S."/>
            <person name="Serrano A."/>
            <person name="Linde D."/>
            <person name="Babiker R."/>
            <person name="Drula E."/>
            <person name="Ayuso-Fernandez I."/>
            <person name="Pacheco R."/>
            <person name="Padilla G."/>
            <person name="Ferreira P."/>
            <person name="Barriuso J."/>
            <person name="Kellner H."/>
            <person name="Castanera R."/>
            <person name="Alfaro M."/>
            <person name="Ramirez L."/>
            <person name="Pisabarro A.G."/>
            <person name="Kuo A."/>
            <person name="Tritt A."/>
            <person name="Lipzen A."/>
            <person name="He G."/>
            <person name="Yan M."/>
            <person name="Ng V."/>
            <person name="Cullen D."/>
            <person name="Martin F."/>
            <person name="Rosso M.-N."/>
            <person name="Henrissat B."/>
            <person name="Hibbett D."/>
            <person name="Martinez A.T."/>
            <person name="Grigoriev I.V."/>
        </authorList>
    </citation>
    <scope>NUCLEOTIDE SEQUENCE</scope>
    <source>
        <strain evidence="2">AH 44721</strain>
    </source>
</reference>
<dbReference type="Proteomes" id="UP000724874">
    <property type="component" value="Unassembled WGS sequence"/>
</dbReference>
<keyword evidence="3" id="KW-1185">Reference proteome</keyword>
<dbReference type="AlphaFoldDB" id="A0A9P5NTU1"/>
<evidence type="ECO:0000313" key="3">
    <source>
        <dbReference type="Proteomes" id="UP000724874"/>
    </source>
</evidence>
<keyword evidence="1" id="KW-0732">Signal</keyword>
<sequence>MDPRFTCCRTFVFVPPLSLSIFLSTSYTMAKSCRTSNFLEAIDDALLDLCEMVVISKSFIFLQKRRYNGRCSQDQKLGEIIEQFEDLLWRCRSMSIAFIGLSDRRSDTLGLSIPKLMTKTTLTMENYEVVKTEVIELAQMLDENLTKLRERMVKISQGDTLKKNMHIVSRLQPYHTSFLAYN</sequence>
<feature type="chain" id="PRO_5040152948" evidence="1">
    <location>
        <begin position="31"/>
        <end position="182"/>
    </location>
</feature>
<organism evidence="2 3">
    <name type="scientific">Gymnopilus junonius</name>
    <name type="common">Spectacular rustgill mushroom</name>
    <name type="synonym">Gymnopilus spectabilis subsp. junonius</name>
    <dbReference type="NCBI Taxonomy" id="109634"/>
    <lineage>
        <taxon>Eukaryota</taxon>
        <taxon>Fungi</taxon>
        <taxon>Dikarya</taxon>
        <taxon>Basidiomycota</taxon>
        <taxon>Agaricomycotina</taxon>
        <taxon>Agaricomycetes</taxon>
        <taxon>Agaricomycetidae</taxon>
        <taxon>Agaricales</taxon>
        <taxon>Agaricineae</taxon>
        <taxon>Hymenogastraceae</taxon>
        <taxon>Gymnopilus</taxon>
    </lineage>
</organism>
<comment type="caution">
    <text evidence="2">The sequence shown here is derived from an EMBL/GenBank/DDBJ whole genome shotgun (WGS) entry which is preliminary data.</text>
</comment>
<feature type="signal peptide" evidence="1">
    <location>
        <begin position="1"/>
        <end position="30"/>
    </location>
</feature>
<name>A0A9P5NTU1_GYMJU</name>
<evidence type="ECO:0000256" key="1">
    <source>
        <dbReference type="SAM" id="SignalP"/>
    </source>
</evidence>
<protein>
    <submittedName>
        <fullName evidence="2">Uncharacterized protein</fullName>
    </submittedName>
</protein>
<accession>A0A9P5NTU1</accession>
<dbReference type="EMBL" id="JADNYJ010000029">
    <property type="protein sequence ID" value="KAF8903663.1"/>
    <property type="molecule type" value="Genomic_DNA"/>
</dbReference>